<evidence type="ECO:0000256" key="1">
    <source>
        <dbReference type="SAM" id="MobiDB-lite"/>
    </source>
</evidence>
<evidence type="ECO:0000313" key="3">
    <source>
        <dbReference type="Proteomes" id="UP000678393"/>
    </source>
</evidence>
<comment type="caution">
    <text evidence="2">The sequence shown here is derived from an EMBL/GenBank/DDBJ whole genome shotgun (WGS) entry which is preliminary data.</text>
</comment>
<keyword evidence="3" id="KW-1185">Reference proteome</keyword>
<gene>
    <name evidence="2" type="ORF">CUNI_LOCUS5402</name>
</gene>
<dbReference type="AlphaFoldDB" id="A0A8S3YRW3"/>
<dbReference type="Proteomes" id="UP000678393">
    <property type="component" value="Unassembled WGS sequence"/>
</dbReference>
<organism evidence="2 3">
    <name type="scientific">Candidula unifasciata</name>
    <dbReference type="NCBI Taxonomy" id="100452"/>
    <lineage>
        <taxon>Eukaryota</taxon>
        <taxon>Metazoa</taxon>
        <taxon>Spiralia</taxon>
        <taxon>Lophotrochozoa</taxon>
        <taxon>Mollusca</taxon>
        <taxon>Gastropoda</taxon>
        <taxon>Heterobranchia</taxon>
        <taxon>Euthyneura</taxon>
        <taxon>Panpulmonata</taxon>
        <taxon>Eupulmonata</taxon>
        <taxon>Stylommatophora</taxon>
        <taxon>Helicina</taxon>
        <taxon>Helicoidea</taxon>
        <taxon>Geomitridae</taxon>
        <taxon>Candidula</taxon>
    </lineage>
</organism>
<feature type="non-terminal residue" evidence="2">
    <location>
        <position position="50"/>
    </location>
</feature>
<proteinExistence type="predicted"/>
<name>A0A8S3YRW3_9EUPU</name>
<sequence>DIMHMQTYREIIPFPSHTRVQEYTHTQTHTHTESVLASETRDNVLTLPQT</sequence>
<protein>
    <submittedName>
        <fullName evidence="2">Uncharacterized protein</fullName>
    </submittedName>
</protein>
<reference evidence="2" key="1">
    <citation type="submission" date="2021-04" db="EMBL/GenBank/DDBJ databases">
        <authorList>
            <consortium name="Molecular Ecology Group"/>
        </authorList>
    </citation>
    <scope>NUCLEOTIDE SEQUENCE</scope>
</reference>
<dbReference type="EMBL" id="CAJHNH020000781">
    <property type="protein sequence ID" value="CAG5119844.1"/>
    <property type="molecule type" value="Genomic_DNA"/>
</dbReference>
<feature type="region of interest" description="Disordered" evidence="1">
    <location>
        <begin position="26"/>
        <end position="50"/>
    </location>
</feature>
<feature type="non-terminal residue" evidence="2">
    <location>
        <position position="1"/>
    </location>
</feature>
<evidence type="ECO:0000313" key="2">
    <source>
        <dbReference type="EMBL" id="CAG5119844.1"/>
    </source>
</evidence>
<accession>A0A8S3YRW3</accession>